<dbReference type="Proteomes" id="UP000094527">
    <property type="component" value="Unassembled WGS sequence"/>
</dbReference>
<evidence type="ECO:0000313" key="9">
    <source>
        <dbReference type="Proteomes" id="UP000094527"/>
    </source>
</evidence>
<dbReference type="Gene3D" id="3.40.50.1460">
    <property type="match status" value="1"/>
</dbReference>
<dbReference type="InterPro" id="IPR011029">
    <property type="entry name" value="DEATH-like_dom_sf"/>
</dbReference>
<organism evidence="8 9">
    <name type="scientific">Orchesella cincta</name>
    <name type="common">Springtail</name>
    <name type="synonym">Podura cincta</name>
    <dbReference type="NCBI Taxonomy" id="48709"/>
    <lineage>
        <taxon>Eukaryota</taxon>
        <taxon>Metazoa</taxon>
        <taxon>Ecdysozoa</taxon>
        <taxon>Arthropoda</taxon>
        <taxon>Hexapoda</taxon>
        <taxon>Collembola</taxon>
        <taxon>Entomobryomorpha</taxon>
        <taxon>Entomobryoidea</taxon>
        <taxon>Orchesellidae</taxon>
        <taxon>Orchesellinae</taxon>
        <taxon>Orchesella</taxon>
    </lineage>
</organism>
<protein>
    <submittedName>
        <fullName evidence="8">Caspase-2</fullName>
    </submittedName>
</protein>
<comment type="caution">
    <text evidence="8">The sequence shown here is derived from an EMBL/GenBank/DDBJ whole genome shotgun (WGS) entry which is preliminary data.</text>
</comment>
<dbReference type="InterPro" id="IPR011600">
    <property type="entry name" value="Pept_C14_caspase"/>
</dbReference>
<dbReference type="GO" id="GO:0004197">
    <property type="term" value="F:cysteine-type endopeptidase activity"/>
    <property type="evidence" value="ECO:0007669"/>
    <property type="project" value="InterPro"/>
</dbReference>
<dbReference type="GO" id="GO:0006915">
    <property type="term" value="P:apoptotic process"/>
    <property type="evidence" value="ECO:0007669"/>
    <property type="project" value="UniProtKB-KW"/>
</dbReference>
<keyword evidence="1" id="KW-0645">Protease</keyword>
<gene>
    <name evidence="8" type="ORF">Ocin01_19462</name>
</gene>
<feature type="domain" description="Caspase family p20" evidence="6">
    <location>
        <begin position="163"/>
        <end position="252"/>
    </location>
</feature>
<evidence type="ECO:0000256" key="3">
    <source>
        <dbReference type="ARBA" id="ARBA00022801"/>
    </source>
</evidence>
<dbReference type="InterPro" id="IPR002398">
    <property type="entry name" value="Pept_C14"/>
</dbReference>
<reference evidence="8 9" key="1">
    <citation type="journal article" date="2016" name="Genome Biol. Evol.">
        <title>Gene Family Evolution Reflects Adaptation to Soil Environmental Stressors in the Genome of the Collembolan Orchesella cincta.</title>
        <authorList>
            <person name="Faddeeva-Vakhrusheva A."/>
            <person name="Derks M.F."/>
            <person name="Anvar S.Y."/>
            <person name="Agamennone V."/>
            <person name="Suring W."/>
            <person name="Smit S."/>
            <person name="van Straalen N.M."/>
            <person name="Roelofs D."/>
        </authorList>
    </citation>
    <scope>NUCLEOTIDE SEQUENCE [LARGE SCALE GENOMIC DNA]</scope>
    <source>
        <tissue evidence="8">Mixed pool</tissue>
    </source>
</reference>
<evidence type="ECO:0000256" key="2">
    <source>
        <dbReference type="ARBA" id="ARBA00022703"/>
    </source>
</evidence>
<keyword evidence="2" id="KW-0053">Apoptosis</keyword>
<dbReference type="PROSITE" id="PS50209">
    <property type="entry name" value="CARD"/>
    <property type="match status" value="1"/>
</dbReference>
<keyword evidence="9" id="KW-1185">Reference proteome</keyword>
<dbReference type="PANTHER" id="PTHR47901">
    <property type="entry name" value="CASPASE RECRUITMENT DOMAIN-CONTAINING PROTEIN 18"/>
    <property type="match status" value="1"/>
</dbReference>
<dbReference type="PROSITE" id="PS50208">
    <property type="entry name" value="CASPASE_P20"/>
    <property type="match status" value="1"/>
</dbReference>
<dbReference type="SUPFAM" id="SSF52129">
    <property type="entry name" value="Caspase-like"/>
    <property type="match status" value="1"/>
</dbReference>
<keyword evidence="3" id="KW-0378">Hydrolase</keyword>
<sequence>MESWESDILIRRRYDLINKTDCTPNLIAKLVEKKVLSKDDRSSLTVKRNLEGQEAQSDALYTTVEKKVNGFRILIGALIQVDQLAPAKILIEEANKLGKGNGLPQLPPEADELSSSTTDAACTQPEPVWLPKDMKNFVENELELDVHSAPPDANDMYSLPPKGRGYAFILNIIEISGQEPRLGAKEDTKYMIKLLKGLGYKIFPDKYTLYTRSNWNKEQIITELEKFKTKCIRDRVDSIVVYAGSHGYENTILTATKY</sequence>
<evidence type="ECO:0000259" key="7">
    <source>
        <dbReference type="PROSITE" id="PS50209"/>
    </source>
</evidence>
<dbReference type="Gene3D" id="1.10.533.10">
    <property type="entry name" value="Death Domain, Fas"/>
    <property type="match status" value="1"/>
</dbReference>
<name>A0A1D2M2M7_ORCCI</name>
<dbReference type="InterPro" id="IPR001309">
    <property type="entry name" value="Pept_C14_p20"/>
</dbReference>
<keyword evidence="4" id="KW-0788">Thiol protease</keyword>
<dbReference type="GO" id="GO:0042981">
    <property type="term" value="P:regulation of apoptotic process"/>
    <property type="evidence" value="ECO:0007669"/>
    <property type="project" value="InterPro"/>
</dbReference>
<proteinExistence type="predicted"/>
<dbReference type="AlphaFoldDB" id="A0A1D2M2M7"/>
<dbReference type="InterPro" id="IPR029030">
    <property type="entry name" value="Caspase-like_dom_sf"/>
</dbReference>
<evidence type="ECO:0000256" key="4">
    <source>
        <dbReference type="ARBA" id="ARBA00022807"/>
    </source>
</evidence>
<dbReference type="Pfam" id="PF00656">
    <property type="entry name" value="Peptidase_C14"/>
    <property type="match status" value="1"/>
</dbReference>
<dbReference type="GO" id="GO:0006508">
    <property type="term" value="P:proteolysis"/>
    <property type="evidence" value="ECO:0007669"/>
    <property type="project" value="UniProtKB-KW"/>
</dbReference>
<evidence type="ECO:0000313" key="8">
    <source>
        <dbReference type="EMBL" id="ODM87220.1"/>
    </source>
</evidence>
<dbReference type="PANTHER" id="PTHR47901:SF8">
    <property type="entry name" value="CASPASE-3"/>
    <property type="match status" value="1"/>
</dbReference>
<dbReference type="EMBL" id="LJIJ01005858">
    <property type="protein sequence ID" value="ODM87220.1"/>
    <property type="molecule type" value="Genomic_DNA"/>
</dbReference>
<keyword evidence="5" id="KW-0865">Zymogen</keyword>
<dbReference type="InterPro" id="IPR001315">
    <property type="entry name" value="CARD"/>
</dbReference>
<evidence type="ECO:0000256" key="1">
    <source>
        <dbReference type="ARBA" id="ARBA00022670"/>
    </source>
</evidence>
<accession>A0A1D2M2M7</accession>
<evidence type="ECO:0000256" key="5">
    <source>
        <dbReference type="ARBA" id="ARBA00023145"/>
    </source>
</evidence>
<feature type="domain" description="CARD" evidence="7">
    <location>
        <begin position="1"/>
        <end position="67"/>
    </location>
</feature>
<evidence type="ECO:0000259" key="6">
    <source>
        <dbReference type="PROSITE" id="PS50208"/>
    </source>
</evidence>